<dbReference type="EMBL" id="BKCP01006848">
    <property type="protein sequence ID" value="GER43996.1"/>
    <property type="molecule type" value="Genomic_DNA"/>
</dbReference>
<evidence type="ECO:0000313" key="2">
    <source>
        <dbReference type="Proteomes" id="UP000325081"/>
    </source>
</evidence>
<evidence type="ECO:0000313" key="1">
    <source>
        <dbReference type="EMBL" id="GER43996.1"/>
    </source>
</evidence>
<proteinExistence type="predicted"/>
<dbReference type="AlphaFoldDB" id="A0A5A7QGD5"/>
<dbReference type="Proteomes" id="UP000325081">
    <property type="component" value="Unassembled WGS sequence"/>
</dbReference>
<gene>
    <name evidence="1" type="ORF">STAS_20872</name>
</gene>
<comment type="caution">
    <text evidence="1">The sequence shown here is derived from an EMBL/GenBank/DDBJ whole genome shotgun (WGS) entry which is preliminary data.</text>
</comment>
<sequence length="186" mass="20088">MSTKFWTKWRALPVPTAMWRDVSKVKAIRVVVACGSRAMICLARSQSPISVALYSGRYSCHSCSSTLWLWRAGGGWPTVVLLQLGPHISGGGPLIVKQRVPCGCGGLVGVGPPLFFSNLAHTSLAVTKWATVLSVGSSSDPRIQPMTTRSVLHATLLSADGGFMASMKRVKSWASMRQSNCRLQDR</sequence>
<organism evidence="1 2">
    <name type="scientific">Striga asiatica</name>
    <name type="common">Asiatic witchweed</name>
    <name type="synonym">Buchnera asiatica</name>
    <dbReference type="NCBI Taxonomy" id="4170"/>
    <lineage>
        <taxon>Eukaryota</taxon>
        <taxon>Viridiplantae</taxon>
        <taxon>Streptophyta</taxon>
        <taxon>Embryophyta</taxon>
        <taxon>Tracheophyta</taxon>
        <taxon>Spermatophyta</taxon>
        <taxon>Magnoliopsida</taxon>
        <taxon>eudicotyledons</taxon>
        <taxon>Gunneridae</taxon>
        <taxon>Pentapetalae</taxon>
        <taxon>asterids</taxon>
        <taxon>lamiids</taxon>
        <taxon>Lamiales</taxon>
        <taxon>Orobanchaceae</taxon>
        <taxon>Buchnereae</taxon>
        <taxon>Striga</taxon>
    </lineage>
</organism>
<name>A0A5A7QGD5_STRAF</name>
<accession>A0A5A7QGD5</accession>
<reference evidence="2" key="1">
    <citation type="journal article" date="2019" name="Curr. Biol.">
        <title>Genome Sequence of Striga asiatica Provides Insight into the Evolution of Plant Parasitism.</title>
        <authorList>
            <person name="Yoshida S."/>
            <person name="Kim S."/>
            <person name="Wafula E.K."/>
            <person name="Tanskanen J."/>
            <person name="Kim Y.M."/>
            <person name="Honaas L."/>
            <person name="Yang Z."/>
            <person name="Spallek T."/>
            <person name="Conn C.E."/>
            <person name="Ichihashi Y."/>
            <person name="Cheong K."/>
            <person name="Cui S."/>
            <person name="Der J.P."/>
            <person name="Gundlach H."/>
            <person name="Jiao Y."/>
            <person name="Hori C."/>
            <person name="Ishida J.K."/>
            <person name="Kasahara H."/>
            <person name="Kiba T."/>
            <person name="Kim M.S."/>
            <person name="Koo N."/>
            <person name="Laohavisit A."/>
            <person name="Lee Y.H."/>
            <person name="Lumba S."/>
            <person name="McCourt P."/>
            <person name="Mortimer J.C."/>
            <person name="Mutuku J.M."/>
            <person name="Nomura T."/>
            <person name="Sasaki-Sekimoto Y."/>
            <person name="Seto Y."/>
            <person name="Wang Y."/>
            <person name="Wakatake T."/>
            <person name="Sakakibara H."/>
            <person name="Demura T."/>
            <person name="Yamaguchi S."/>
            <person name="Yoneyama K."/>
            <person name="Manabe R.I."/>
            <person name="Nelson D.C."/>
            <person name="Schulman A.H."/>
            <person name="Timko M.P."/>
            <person name="dePamphilis C.W."/>
            <person name="Choi D."/>
            <person name="Shirasu K."/>
        </authorList>
    </citation>
    <scope>NUCLEOTIDE SEQUENCE [LARGE SCALE GENOMIC DNA]</scope>
    <source>
        <strain evidence="2">cv. UVA1</strain>
    </source>
</reference>
<keyword evidence="2" id="KW-1185">Reference proteome</keyword>
<protein>
    <submittedName>
        <fullName evidence="1">Plant neutral invertase family protein</fullName>
    </submittedName>
</protein>